<feature type="compositionally biased region" description="Basic and acidic residues" evidence="1">
    <location>
        <begin position="81"/>
        <end position="118"/>
    </location>
</feature>
<evidence type="ECO:0000313" key="3">
    <source>
        <dbReference type="Proteomes" id="UP000245609"/>
    </source>
</evidence>
<sequence length="302" mass="34450">MDFHSSDSDDSYYQKQLRKISRKKTKKSSGQIQINKYQPGKIATEKNSFITSRSEGGIQKISISEPPTEKKSLNRIYGKNSIDEPTDKSSLKVKKDFERSYSEGEGKPKNKTNRDTFEYPHSHNIRASEINLLKAQKSLMERIYKKDQDHSMVLSLQKTSPIPASQKNDTIFTEKQSDQNAYSPSINHNYRSTQSKSPYNPNTSVIRIEDIDSIDNIEEVDVNSLGSHTVIGLQFWAKPSIINTYDARITCIDAHLTGLNSNIMDYLIIAEIPNTLEELIEATTKIDNRLATRQSFKKKYSI</sequence>
<dbReference type="Proteomes" id="UP000245609">
    <property type="component" value="Unassembled WGS sequence"/>
</dbReference>
<name>A0A2T9Y068_9FUNG</name>
<dbReference type="AlphaFoldDB" id="A0A2T9Y068"/>
<comment type="caution">
    <text evidence="2">The sequence shown here is derived from an EMBL/GenBank/DDBJ whole genome shotgun (WGS) entry which is preliminary data.</text>
</comment>
<organism evidence="2 3">
    <name type="scientific">Smittium megazygosporum</name>
    <dbReference type="NCBI Taxonomy" id="133381"/>
    <lineage>
        <taxon>Eukaryota</taxon>
        <taxon>Fungi</taxon>
        <taxon>Fungi incertae sedis</taxon>
        <taxon>Zoopagomycota</taxon>
        <taxon>Kickxellomycotina</taxon>
        <taxon>Harpellomycetes</taxon>
        <taxon>Harpellales</taxon>
        <taxon>Legeriomycetaceae</taxon>
        <taxon>Smittium</taxon>
    </lineage>
</organism>
<feature type="region of interest" description="Disordered" evidence="1">
    <location>
        <begin position="1"/>
        <end position="118"/>
    </location>
</feature>
<reference evidence="2 3" key="1">
    <citation type="journal article" date="2018" name="MBio">
        <title>Comparative Genomics Reveals the Core Gene Toolbox for the Fungus-Insect Symbiosis.</title>
        <authorList>
            <person name="Wang Y."/>
            <person name="Stata M."/>
            <person name="Wang W."/>
            <person name="Stajich J.E."/>
            <person name="White M.M."/>
            <person name="Moncalvo J.M."/>
        </authorList>
    </citation>
    <scope>NUCLEOTIDE SEQUENCE [LARGE SCALE GENOMIC DNA]</scope>
    <source>
        <strain evidence="2 3">SC-DP-2</strain>
    </source>
</reference>
<evidence type="ECO:0000256" key="1">
    <source>
        <dbReference type="SAM" id="MobiDB-lite"/>
    </source>
</evidence>
<feature type="region of interest" description="Disordered" evidence="1">
    <location>
        <begin position="178"/>
        <end position="201"/>
    </location>
</feature>
<feature type="compositionally biased region" description="Basic residues" evidence="1">
    <location>
        <begin position="16"/>
        <end position="27"/>
    </location>
</feature>
<feature type="compositionally biased region" description="Polar residues" evidence="1">
    <location>
        <begin position="45"/>
        <end position="54"/>
    </location>
</feature>
<evidence type="ECO:0000313" key="2">
    <source>
        <dbReference type="EMBL" id="PVU85707.1"/>
    </source>
</evidence>
<dbReference type="EMBL" id="MBFS01003619">
    <property type="protein sequence ID" value="PVU85707.1"/>
    <property type="molecule type" value="Genomic_DNA"/>
</dbReference>
<keyword evidence="3" id="KW-1185">Reference proteome</keyword>
<protein>
    <submittedName>
        <fullName evidence="2">Uncharacterized protein</fullName>
    </submittedName>
</protein>
<accession>A0A2T9Y068</accession>
<proteinExistence type="predicted"/>
<gene>
    <name evidence="2" type="ORF">BB560_006938</name>
</gene>